<dbReference type="KEGG" id="cthr:CTHT_0028590"/>
<feature type="region of interest" description="Disordered" evidence="1">
    <location>
        <begin position="302"/>
        <end position="344"/>
    </location>
</feature>
<feature type="region of interest" description="Disordered" evidence="1">
    <location>
        <begin position="358"/>
        <end position="426"/>
    </location>
</feature>
<feature type="region of interest" description="Disordered" evidence="1">
    <location>
        <begin position="26"/>
        <end position="54"/>
    </location>
</feature>
<feature type="region of interest" description="Disordered" evidence="1">
    <location>
        <begin position="740"/>
        <end position="772"/>
    </location>
</feature>
<protein>
    <recommendedName>
        <fullName evidence="4">Ras-associating domain-containing protein</fullName>
    </recommendedName>
</protein>
<dbReference type="Proteomes" id="UP000008066">
    <property type="component" value="Unassembled WGS sequence"/>
</dbReference>
<dbReference type="eggNOG" id="ENOG502S3MD">
    <property type="taxonomic scope" value="Eukaryota"/>
</dbReference>
<dbReference type="PANTHER" id="PTHR38700:SF1">
    <property type="entry name" value="PH DOMAIN-CONTAINING PROTEIN"/>
    <property type="match status" value="1"/>
</dbReference>
<feature type="compositionally biased region" description="Low complexity" evidence="1">
    <location>
        <begin position="675"/>
        <end position="685"/>
    </location>
</feature>
<dbReference type="HOGENOM" id="CLU_286510_0_0_1"/>
<feature type="compositionally biased region" description="Polar residues" evidence="1">
    <location>
        <begin position="805"/>
        <end position="823"/>
    </location>
</feature>
<proteinExistence type="predicted"/>
<sequence>MFTEALLPLEANPRRLIKLGKNSLAAFNSPSRPRKTHHSVPSLTDRRRPPTTPPHFVPSPCNKKTITGGLTRRHVGFVPGSPRACDANLPGEVRGSSRAGWLAFSPPVTPESLLAALRWAKNAYVGNGDGDGNGDNHGCQGRMQRSSPVVDSGPGTRADGADRADTSTWSTGTGTGTAGTDGRGHGGCGDPKSKVRVQVTLQQHKTLQKQQQNGRQLGQAEAIAVKSEIPPEVSTYHELKLKRRAISAYRGLPSHYHQKLRERFLRTLRCNRLHTRKAPCRLNKVAQLNREADGILIRNDQDIHEEGLSTPRDLTATPQSQAMYSSATPPTSPGRSPAVVSPRPRNIFTKFASSLLGRKKSVSGDRHNKLTKHRDQHYVTSPTSTQSSHSALPTPGNSPLPNSVSYGSSPAIMKSDQGTNQANDERRTVRVRCRGVSLSIPFSRDTTVEDLLLGCAAEMLRQGHHIDLKTSILLESYANPSLERRLRRYEPISVVVESWDQDSQNMLILLPDAGDPEGELTLDYVSTNTPEPQGFCLPLYHSQRPGKWSQVYVSLAHNGQIFASKKPYAKRTDKDSVNLCHLTDYDLYFPTEAESRKYLKPPKRYCYAIKSLQKKVIFMNADNYMHLFSTDDPSIARQFRSLVHRWRSWYLAHRQLKLFGDEDQRPSSSHSVGYSSRAPSPSRAPHPNRSRSRSRSSSLAGGATKDLSIPPLPPISGTLLDFNVDNAFSSSGLLGDAYEQRKKEAQRQEARKWEVTSGPNPFSEGPTLLNSGILSNTRARPETSSNNPEGSWFPSAVEHSALQRTMTQNTGSLSRHPSRSGQQSPPLTRRPSTSSRSVAPSRVPSIRGGRTRDDQAPPLPTQQQGYYPPSSNGFRHHRRSNSQCSTYSQSNIANQNHRVPPLPQAPLIDLTPTFKEPPQWSRENKGHGVQAPQGMKLVDLATGPTNHYGPDPDRFGPPQAPIRRPSPESVRSGRGGAQQQMTLLQRYELSKQQEGFAGRARMNTFTAGNSDEGIVGGLVGNMMMRRNTVKGPVPGRNVDETLIEQIDRGRGTDRDFDKARYRMRSVDGRIGRERRAYY</sequence>
<feature type="compositionally biased region" description="Basic and acidic residues" evidence="1">
    <location>
        <begin position="740"/>
        <end position="754"/>
    </location>
</feature>
<organism evidence="3">
    <name type="scientific">Chaetomium thermophilum (strain DSM 1495 / CBS 144.50 / IMI 039719)</name>
    <name type="common">Thermochaetoides thermophila</name>
    <dbReference type="NCBI Taxonomy" id="759272"/>
    <lineage>
        <taxon>Eukaryota</taxon>
        <taxon>Fungi</taxon>
        <taxon>Dikarya</taxon>
        <taxon>Ascomycota</taxon>
        <taxon>Pezizomycotina</taxon>
        <taxon>Sordariomycetes</taxon>
        <taxon>Sordariomycetidae</taxon>
        <taxon>Sordariales</taxon>
        <taxon>Chaetomiaceae</taxon>
        <taxon>Thermochaetoides</taxon>
    </lineage>
</organism>
<feature type="compositionally biased region" description="Low complexity" evidence="1">
    <location>
        <begin position="824"/>
        <end position="847"/>
    </location>
</feature>
<feature type="compositionally biased region" description="Gly residues" evidence="1">
    <location>
        <begin position="173"/>
        <end position="189"/>
    </location>
</feature>
<dbReference type="InterPro" id="IPR011993">
    <property type="entry name" value="PH-like_dom_sf"/>
</dbReference>
<reference evidence="2 3" key="1">
    <citation type="journal article" date="2011" name="Cell">
        <title>Insight into structure and assembly of the nuclear pore complex by utilizing the genome of a eukaryotic thermophile.</title>
        <authorList>
            <person name="Amlacher S."/>
            <person name="Sarges P."/>
            <person name="Flemming D."/>
            <person name="van Noort V."/>
            <person name="Kunze R."/>
            <person name="Devos D.P."/>
            <person name="Arumugam M."/>
            <person name="Bork P."/>
            <person name="Hurt E."/>
        </authorList>
    </citation>
    <scope>NUCLEOTIDE SEQUENCE [LARGE SCALE GENOMIC DNA]</scope>
    <source>
        <strain evidence="3">DSM 1495 / CBS 144.50 / IMI 039719</strain>
    </source>
</reference>
<dbReference type="EMBL" id="GL988041">
    <property type="protein sequence ID" value="EGS21019.1"/>
    <property type="molecule type" value="Genomic_DNA"/>
</dbReference>
<evidence type="ECO:0000313" key="3">
    <source>
        <dbReference type="Proteomes" id="UP000008066"/>
    </source>
</evidence>
<evidence type="ECO:0000313" key="2">
    <source>
        <dbReference type="EMBL" id="EGS21019.1"/>
    </source>
</evidence>
<dbReference type="PANTHER" id="PTHR38700">
    <property type="entry name" value="YALI0E22418P"/>
    <property type="match status" value="1"/>
</dbReference>
<dbReference type="OrthoDB" id="43122at2759"/>
<dbReference type="AlphaFoldDB" id="G0S7R9"/>
<feature type="region of interest" description="Disordered" evidence="1">
    <location>
        <begin position="805"/>
        <end position="888"/>
    </location>
</feature>
<feature type="region of interest" description="Disordered" evidence="1">
    <location>
        <begin position="662"/>
        <end position="710"/>
    </location>
</feature>
<evidence type="ECO:0000256" key="1">
    <source>
        <dbReference type="SAM" id="MobiDB-lite"/>
    </source>
</evidence>
<dbReference type="Gene3D" id="2.30.29.30">
    <property type="entry name" value="Pleckstrin-homology domain (PH domain)/Phosphotyrosine-binding domain (PTB)"/>
    <property type="match status" value="1"/>
</dbReference>
<feature type="compositionally biased region" description="Polar residues" evidence="1">
    <location>
        <begin position="378"/>
        <end position="408"/>
    </location>
</feature>
<feature type="compositionally biased region" description="Polar residues" evidence="1">
    <location>
        <begin position="861"/>
        <end position="873"/>
    </location>
</feature>
<dbReference type="RefSeq" id="XP_006693315.1">
    <property type="nucleotide sequence ID" value="XM_006693252.1"/>
</dbReference>
<feature type="region of interest" description="Disordered" evidence="1">
    <location>
        <begin position="944"/>
        <end position="975"/>
    </location>
</feature>
<dbReference type="GeneID" id="18256897"/>
<evidence type="ECO:0008006" key="4">
    <source>
        <dbReference type="Google" id="ProtNLM"/>
    </source>
</evidence>
<gene>
    <name evidence="2" type="ORF">CTHT_0028590</name>
</gene>
<name>G0S7R9_CHATD</name>
<dbReference type="STRING" id="759272.G0S7R9"/>
<accession>G0S7R9</accession>
<dbReference type="OMA" id="KRYCYAI"/>
<feature type="region of interest" description="Disordered" evidence="1">
    <location>
        <begin position="131"/>
        <end position="192"/>
    </location>
</feature>
<feature type="compositionally biased region" description="Polar residues" evidence="1">
    <location>
        <begin position="316"/>
        <end position="329"/>
    </location>
</feature>
<keyword evidence="3" id="KW-1185">Reference proteome</keyword>